<reference evidence="2 3" key="1">
    <citation type="submission" date="2018-04" db="EMBL/GenBank/DDBJ databases">
        <title>Chitinophaga fuyangensis sp. nov., isolated from soil in a chemical factory.</title>
        <authorList>
            <person name="Chen K."/>
        </authorList>
    </citation>
    <scope>NUCLEOTIDE SEQUENCE [LARGE SCALE GENOMIC DNA]</scope>
    <source>
        <strain evidence="2 3">LY-1</strain>
    </source>
</reference>
<evidence type="ECO:0000313" key="3">
    <source>
        <dbReference type="Proteomes" id="UP000244450"/>
    </source>
</evidence>
<gene>
    <name evidence="2" type="ORF">DCC81_17655</name>
</gene>
<keyword evidence="1" id="KW-0812">Transmembrane</keyword>
<organism evidence="2 3">
    <name type="scientific">Chitinophaga parva</name>
    <dbReference type="NCBI Taxonomy" id="2169414"/>
    <lineage>
        <taxon>Bacteria</taxon>
        <taxon>Pseudomonadati</taxon>
        <taxon>Bacteroidota</taxon>
        <taxon>Chitinophagia</taxon>
        <taxon>Chitinophagales</taxon>
        <taxon>Chitinophagaceae</taxon>
        <taxon>Chitinophaga</taxon>
    </lineage>
</organism>
<dbReference type="AlphaFoldDB" id="A0A2T7BIF9"/>
<keyword evidence="1" id="KW-1133">Transmembrane helix</keyword>
<dbReference type="RefSeq" id="WP_108687904.1">
    <property type="nucleotide sequence ID" value="NZ_QCYK01000002.1"/>
</dbReference>
<evidence type="ECO:0000313" key="2">
    <source>
        <dbReference type="EMBL" id="PUZ26067.1"/>
    </source>
</evidence>
<keyword evidence="1" id="KW-0472">Membrane</keyword>
<keyword evidence="3" id="KW-1185">Reference proteome</keyword>
<protein>
    <submittedName>
        <fullName evidence="2">Uncharacterized protein</fullName>
    </submittedName>
</protein>
<proteinExistence type="predicted"/>
<sequence>MKIKKETHETLDSIAALLQPHYSGAAVTKPFLSGKILTVPYENIKFIMRDKKDHLFVDIMPGAGQRTVAVLFGAIGLLISKAIFKARNKEKIQNFLQDAEMIINKGGIESIGTQLV</sequence>
<evidence type="ECO:0000256" key="1">
    <source>
        <dbReference type="SAM" id="Phobius"/>
    </source>
</evidence>
<dbReference type="OrthoDB" id="671934at2"/>
<dbReference type="EMBL" id="QCYK01000002">
    <property type="protein sequence ID" value="PUZ26067.1"/>
    <property type="molecule type" value="Genomic_DNA"/>
</dbReference>
<comment type="caution">
    <text evidence="2">The sequence shown here is derived from an EMBL/GenBank/DDBJ whole genome shotgun (WGS) entry which is preliminary data.</text>
</comment>
<feature type="transmembrane region" description="Helical" evidence="1">
    <location>
        <begin position="63"/>
        <end position="84"/>
    </location>
</feature>
<accession>A0A2T7BIF9</accession>
<name>A0A2T7BIF9_9BACT</name>
<dbReference type="Proteomes" id="UP000244450">
    <property type="component" value="Unassembled WGS sequence"/>
</dbReference>